<dbReference type="Gene3D" id="3.40.50.850">
    <property type="entry name" value="Isochorismatase-like"/>
    <property type="match status" value="1"/>
</dbReference>
<evidence type="ECO:0000313" key="3">
    <source>
        <dbReference type="EMBL" id="PZR00092.1"/>
    </source>
</evidence>
<feature type="domain" description="Isochorismatase-like" evidence="2">
    <location>
        <begin position="3"/>
        <end position="142"/>
    </location>
</feature>
<name>A0A2W5SAP7_CERSP</name>
<keyword evidence="1" id="KW-0378">Hydrolase</keyword>
<evidence type="ECO:0000256" key="1">
    <source>
        <dbReference type="ARBA" id="ARBA00022801"/>
    </source>
</evidence>
<dbReference type="GO" id="GO:0016787">
    <property type="term" value="F:hydrolase activity"/>
    <property type="evidence" value="ECO:0007669"/>
    <property type="project" value="UniProtKB-KW"/>
</dbReference>
<comment type="caution">
    <text evidence="3">The sequence shown here is derived from an EMBL/GenBank/DDBJ whole genome shotgun (WGS) entry which is preliminary data.</text>
</comment>
<dbReference type="EMBL" id="QFQS01000001">
    <property type="protein sequence ID" value="PZR00092.1"/>
    <property type="molecule type" value="Genomic_DNA"/>
</dbReference>
<evidence type="ECO:0000259" key="2">
    <source>
        <dbReference type="Pfam" id="PF00857"/>
    </source>
</evidence>
<sequence length="181" mass="19118">MKTALLVIDMQMEMTHRTLSGRDRVNPEAEALVADLLSLFRERGLPVIHVHHNEPGSRVAFGRPGGEVMPCALPAEGETVLVKSASSAFTGTGLDQHLRAHGIDRLVIIGAVAAFCVTSTVRWASDLGYAVILPGDALIGFDIARADGSRIPAETVLDVTLSLLGSDFARVLPAAKVATAL</sequence>
<organism evidence="3 4">
    <name type="scientific">Cereibacter sphaeroides</name>
    <name type="common">Rhodobacter sphaeroides</name>
    <dbReference type="NCBI Taxonomy" id="1063"/>
    <lineage>
        <taxon>Bacteria</taxon>
        <taxon>Pseudomonadati</taxon>
        <taxon>Pseudomonadota</taxon>
        <taxon>Alphaproteobacteria</taxon>
        <taxon>Rhodobacterales</taxon>
        <taxon>Paracoccaceae</taxon>
        <taxon>Cereibacter</taxon>
    </lineage>
</organism>
<reference evidence="3 4" key="1">
    <citation type="submission" date="2017-08" db="EMBL/GenBank/DDBJ databases">
        <title>Infants hospitalized years apart are colonized by the same room-sourced microbial strains.</title>
        <authorList>
            <person name="Brooks B."/>
            <person name="Olm M.R."/>
            <person name="Firek B.A."/>
            <person name="Baker R."/>
            <person name="Thomas B.C."/>
            <person name="Morowitz M.J."/>
            <person name="Banfield J.F."/>
        </authorList>
    </citation>
    <scope>NUCLEOTIDE SEQUENCE [LARGE SCALE GENOMIC DNA]</scope>
    <source>
        <strain evidence="3">S2_003_000_R2_11</strain>
    </source>
</reference>
<evidence type="ECO:0000313" key="4">
    <source>
        <dbReference type="Proteomes" id="UP000248975"/>
    </source>
</evidence>
<accession>A0A2W5SAP7</accession>
<dbReference type="InterPro" id="IPR050272">
    <property type="entry name" value="Isochorismatase-like_hydrls"/>
</dbReference>
<protein>
    <submittedName>
        <fullName evidence="3">Isochorismatase</fullName>
    </submittedName>
</protein>
<dbReference type="Proteomes" id="UP000248975">
    <property type="component" value="Unassembled WGS sequence"/>
</dbReference>
<dbReference type="PANTHER" id="PTHR43540:SF1">
    <property type="entry name" value="ISOCHORISMATASE HYDROLASE"/>
    <property type="match status" value="1"/>
</dbReference>
<dbReference type="AlphaFoldDB" id="A0A2W5SAP7"/>
<dbReference type="InterPro" id="IPR000868">
    <property type="entry name" value="Isochorismatase-like_dom"/>
</dbReference>
<dbReference type="PANTHER" id="PTHR43540">
    <property type="entry name" value="PEROXYUREIDOACRYLATE/UREIDOACRYLATE AMIDOHYDROLASE-RELATED"/>
    <property type="match status" value="1"/>
</dbReference>
<dbReference type="CDD" id="cd01014">
    <property type="entry name" value="nicotinamidase_related"/>
    <property type="match status" value="1"/>
</dbReference>
<gene>
    <name evidence="3" type="ORF">DI533_05665</name>
</gene>
<dbReference type="InterPro" id="IPR036380">
    <property type="entry name" value="Isochorismatase-like_sf"/>
</dbReference>
<dbReference type="SUPFAM" id="SSF52499">
    <property type="entry name" value="Isochorismatase-like hydrolases"/>
    <property type="match status" value="1"/>
</dbReference>
<proteinExistence type="predicted"/>
<dbReference type="Pfam" id="PF00857">
    <property type="entry name" value="Isochorismatase"/>
    <property type="match status" value="1"/>
</dbReference>